<proteinExistence type="predicted"/>
<gene>
    <name evidence="2" type="ORF">SAMN04488045_2128</name>
</gene>
<keyword evidence="3" id="KW-1185">Reference proteome</keyword>
<reference evidence="2 3" key="1">
    <citation type="submission" date="2016-10" db="EMBL/GenBank/DDBJ databases">
        <authorList>
            <person name="de Groot N.N."/>
        </authorList>
    </citation>
    <scope>NUCLEOTIDE SEQUENCE [LARGE SCALE GENOMIC DNA]</scope>
    <source>
        <strain evidence="2 3">DSM 26915</strain>
    </source>
</reference>
<evidence type="ECO:0000256" key="1">
    <source>
        <dbReference type="SAM" id="Phobius"/>
    </source>
</evidence>
<dbReference type="RefSeq" id="WP_103910465.1">
    <property type="nucleotide sequence ID" value="NZ_FNUZ01000003.1"/>
</dbReference>
<sequence>MSLIRPEAQATIKRWSEALAGLALIALGLYWALGAVGWLLNALGWVVAIAGAVLGFAGIQRARFRQTGAGPGMVEIIEGRVRYFGPLSGGVVDLGDLHELRLDPSQFPAHWVLIHDGAPLEIPLNADGSDALFDAFALLPGLKTEMMLREMERKPAHPVVIWRRPSEVITPDRLH</sequence>
<dbReference type="AlphaFoldDB" id="A0A1H5YKX7"/>
<keyword evidence="1" id="KW-0472">Membrane</keyword>
<dbReference type="EMBL" id="FNUZ01000003">
    <property type="protein sequence ID" value="SEG24167.1"/>
    <property type="molecule type" value="Genomic_DNA"/>
</dbReference>
<evidence type="ECO:0000313" key="3">
    <source>
        <dbReference type="Proteomes" id="UP000236752"/>
    </source>
</evidence>
<evidence type="ECO:0000313" key="2">
    <source>
        <dbReference type="EMBL" id="SEG24167.1"/>
    </source>
</evidence>
<dbReference type="Proteomes" id="UP000236752">
    <property type="component" value="Unassembled WGS sequence"/>
</dbReference>
<organism evidence="2 3">
    <name type="scientific">Thalassococcus halodurans</name>
    <dbReference type="NCBI Taxonomy" id="373675"/>
    <lineage>
        <taxon>Bacteria</taxon>
        <taxon>Pseudomonadati</taxon>
        <taxon>Pseudomonadota</taxon>
        <taxon>Alphaproteobacteria</taxon>
        <taxon>Rhodobacterales</taxon>
        <taxon>Roseobacteraceae</taxon>
        <taxon>Thalassococcus</taxon>
    </lineage>
</organism>
<dbReference type="OrthoDB" id="7851333at2"/>
<keyword evidence="1" id="KW-1133">Transmembrane helix</keyword>
<feature type="transmembrane region" description="Helical" evidence="1">
    <location>
        <begin position="12"/>
        <end position="32"/>
    </location>
</feature>
<name>A0A1H5YKX7_9RHOB</name>
<accession>A0A1H5YKX7</accession>
<keyword evidence="1" id="KW-0812">Transmembrane</keyword>
<feature type="transmembrane region" description="Helical" evidence="1">
    <location>
        <begin position="38"/>
        <end position="59"/>
    </location>
</feature>
<protein>
    <submittedName>
        <fullName evidence="2">Uncharacterized protein</fullName>
    </submittedName>
</protein>